<dbReference type="InParanoid" id="A0A2K1JDF7"/>
<dbReference type="EMBL" id="ABEU02000015">
    <property type="protein sequence ID" value="PNR39557.1"/>
    <property type="molecule type" value="Genomic_DNA"/>
</dbReference>
<dbReference type="EnsemblPlants" id="Pp3c15_16869V3.1">
    <property type="protein sequence ID" value="Pp3c15_16869V3.1"/>
    <property type="gene ID" value="Pp3c15_16869"/>
</dbReference>
<evidence type="ECO:0000313" key="4">
    <source>
        <dbReference type="Proteomes" id="UP000006727"/>
    </source>
</evidence>
<evidence type="ECO:0000313" key="3">
    <source>
        <dbReference type="EnsemblPlants" id="Pp3c15_16869V3.1"/>
    </source>
</evidence>
<reference evidence="2 4" key="2">
    <citation type="journal article" date="2018" name="Plant J.">
        <title>The Physcomitrella patens chromosome-scale assembly reveals moss genome structure and evolution.</title>
        <authorList>
            <person name="Lang D."/>
            <person name="Ullrich K.K."/>
            <person name="Murat F."/>
            <person name="Fuchs J."/>
            <person name="Jenkins J."/>
            <person name="Haas F.B."/>
            <person name="Piednoel M."/>
            <person name="Gundlach H."/>
            <person name="Van Bel M."/>
            <person name="Meyberg R."/>
            <person name="Vives C."/>
            <person name="Morata J."/>
            <person name="Symeonidi A."/>
            <person name="Hiss M."/>
            <person name="Muchero W."/>
            <person name="Kamisugi Y."/>
            <person name="Saleh O."/>
            <person name="Blanc G."/>
            <person name="Decker E.L."/>
            <person name="van Gessel N."/>
            <person name="Grimwood J."/>
            <person name="Hayes R.D."/>
            <person name="Graham S.W."/>
            <person name="Gunter L.E."/>
            <person name="McDaniel S.F."/>
            <person name="Hoernstein S.N.W."/>
            <person name="Larsson A."/>
            <person name="Li F.W."/>
            <person name="Perroud P.F."/>
            <person name="Phillips J."/>
            <person name="Ranjan P."/>
            <person name="Rokshar D.S."/>
            <person name="Rothfels C.J."/>
            <person name="Schneider L."/>
            <person name="Shu S."/>
            <person name="Stevenson D.W."/>
            <person name="Thummler F."/>
            <person name="Tillich M."/>
            <person name="Villarreal Aguilar J.C."/>
            <person name="Widiez T."/>
            <person name="Wong G.K."/>
            <person name="Wymore A."/>
            <person name="Zhang Y."/>
            <person name="Zimmer A.D."/>
            <person name="Quatrano R.S."/>
            <person name="Mayer K.F.X."/>
            <person name="Goodstein D."/>
            <person name="Casacuberta J.M."/>
            <person name="Vandepoele K."/>
            <person name="Reski R."/>
            <person name="Cuming A.C."/>
            <person name="Tuskan G.A."/>
            <person name="Maumus F."/>
            <person name="Salse J."/>
            <person name="Schmutz J."/>
            <person name="Rensing S.A."/>
        </authorList>
    </citation>
    <scope>NUCLEOTIDE SEQUENCE [LARGE SCALE GENOMIC DNA]</scope>
    <source>
        <strain evidence="3 4">cv. Gransden 2004</strain>
    </source>
</reference>
<name>A0A2K1JDF7_PHYPA</name>
<proteinExistence type="predicted"/>
<accession>A0A2K1JDF7</accession>
<reference evidence="2 4" key="1">
    <citation type="journal article" date="2008" name="Science">
        <title>The Physcomitrella genome reveals evolutionary insights into the conquest of land by plants.</title>
        <authorList>
            <person name="Rensing S."/>
            <person name="Lang D."/>
            <person name="Zimmer A."/>
            <person name="Terry A."/>
            <person name="Salamov A."/>
            <person name="Shapiro H."/>
            <person name="Nishiyama T."/>
            <person name="Perroud P.-F."/>
            <person name="Lindquist E."/>
            <person name="Kamisugi Y."/>
            <person name="Tanahashi T."/>
            <person name="Sakakibara K."/>
            <person name="Fujita T."/>
            <person name="Oishi K."/>
            <person name="Shin-I T."/>
            <person name="Kuroki Y."/>
            <person name="Toyoda A."/>
            <person name="Suzuki Y."/>
            <person name="Hashimoto A."/>
            <person name="Yamaguchi K."/>
            <person name="Sugano A."/>
            <person name="Kohara Y."/>
            <person name="Fujiyama A."/>
            <person name="Anterola A."/>
            <person name="Aoki S."/>
            <person name="Ashton N."/>
            <person name="Barbazuk W.B."/>
            <person name="Barker E."/>
            <person name="Bennetzen J."/>
            <person name="Bezanilla M."/>
            <person name="Blankenship R."/>
            <person name="Cho S.H."/>
            <person name="Dutcher S."/>
            <person name="Estelle M."/>
            <person name="Fawcett J.A."/>
            <person name="Gundlach H."/>
            <person name="Hanada K."/>
            <person name="Heyl A."/>
            <person name="Hicks K.A."/>
            <person name="Hugh J."/>
            <person name="Lohr M."/>
            <person name="Mayer K."/>
            <person name="Melkozernov A."/>
            <person name="Murata T."/>
            <person name="Nelson D."/>
            <person name="Pils B."/>
            <person name="Prigge M."/>
            <person name="Reiss B."/>
            <person name="Renner T."/>
            <person name="Rombauts S."/>
            <person name="Rushton P."/>
            <person name="Sanderfoot A."/>
            <person name="Schween G."/>
            <person name="Shiu S.-H."/>
            <person name="Stueber K."/>
            <person name="Theodoulou F.L."/>
            <person name="Tu H."/>
            <person name="Van de Peer Y."/>
            <person name="Verrier P.J."/>
            <person name="Waters E."/>
            <person name="Wood A."/>
            <person name="Yang L."/>
            <person name="Cove D."/>
            <person name="Cuming A."/>
            <person name="Hasebe M."/>
            <person name="Lucas S."/>
            <person name="Mishler D.B."/>
            <person name="Reski R."/>
            <person name="Grigoriev I."/>
            <person name="Quatrano R.S."/>
            <person name="Boore J.L."/>
        </authorList>
    </citation>
    <scope>NUCLEOTIDE SEQUENCE [LARGE SCALE GENOMIC DNA]</scope>
    <source>
        <strain evidence="3 4">cv. Gransden 2004</strain>
    </source>
</reference>
<evidence type="ECO:0000256" key="1">
    <source>
        <dbReference type="SAM" id="MobiDB-lite"/>
    </source>
</evidence>
<gene>
    <name evidence="2" type="ORF">PHYPA_019836</name>
</gene>
<feature type="region of interest" description="Disordered" evidence="1">
    <location>
        <begin position="42"/>
        <end position="67"/>
    </location>
</feature>
<keyword evidence="4" id="KW-1185">Reference proteome</keyword>
<reference evidence="3" key="3">
    <citation type="submission" date="2020-12" db="UniProtKB">
        <authorList>
            <consortium name="EnsemblPlants"/>
        </authorList>
    </citation>
    <scope>IDENTIFICATION</scope>
</reference>
<sequence>MRTVELLSQIVIFTVMNACPQGLGASQSTEIFEKTAVCHLPTTRRRSEHMSPPARRPPTTRRFHGSYRPGRERAKTQVLIGLQSGCSDKQLGSDKRKAMELDECGESPSRPSSICCLLMHGEARARRPRGPRTTPARFVEVRTRQTVRFSVRLRAQKCKTILGRGSGSVDVVPGASTQHSTNSSLLRKNVRRTQLEVRAPSSCPVLDGFGNWPGVGSLC</sequence>
<organism evidence="2">
    <name type="scientific">Physcomitrium patens</name>
    <name type="common">Spreading-leaved earth moss</name>
    <name type="synonym">Physcomitrella patens</name>
    <dbReference type="NCBI Taxonomy" id="3218"/>
    <lineage>
        <taxon>Eukaryota</taxon>
        <taxon>Viridiplantae</taxon>
        <taxon>Streptophyta</taxon>
        <taxon>Embryophyta</taxon>
        <taxon>Bryophyta</taxon>
        <taxon>Bryophytina</taxon>
        <taxon>Bryopsida</taxon>
        <taxon>Funariidae</taxon>
        <taxon>Funariales</taxon>
        <taxon>Funariaceae</taxon>
        <taxon>Physcomitrium</taxon>
    </lineage>
</organism>
<dbReference type="Gramene" id="Pp3c15_16869V3.1">
    <property type="protein sequence ID" value="Pp3c15_16869V3.1"/>
    <property type="gene ID" value="Pp3c15_16869"/>
</dbReference>
<protein>
    <submittedName>
        <fullName evidence="2 3">Uncharacterized protein</fullName>
    </submittedName>
</protein>
<dbReference type="Proteomes" id="UP000006727">
    <property type="component" value="Chromosome 15"/>
</dbReference>
<evidence type="ECO:0000313" key="2">
    <source>
        <dbReference type="EMBL" id="PNR39557.1"/>
    </source>
</evidence>
<dbReference type="AlphaFoldDB" id="A0A2K1JDF7"/>